<evidence type="ECO:0000259" key="4">
    <source>
        <dbReference type="Pfam" id="PF13458"/>
    </source>
</evidence>
<feature type="signal peptide" evidence="3">
    <location>
        <begin position="1"/>
        <end position="20"/>
    </location>
</feature>
<keyword evidence="2 3" id="KW-0732">Signal</keyword>
<dbReference type="SUPFAM" id="SSF53822">
    <property type="entry name" value="Periplasmic binding protein-like I"/>
    <property type="match status" value="1"/>
</dbReference>
<dbReference type="PANTHER" id="PTHR30483">
    <property type="entry name" value="LEUCINE-SPECIFIC-BINDING PROTEIN"/>
    <property type="match status" value="1"/>
</dbReference>
<accession>A0A4R6JSM9</accession>
<proteinExistence type="inferred from homology"/>
<evidence type="ECO:0000313" key="6">
    <source>
        <dbReference type="Proteomes" id="UP000294901"/>
    </source>
</evidence>
<evidence type="ECO:0000256" key="3">
    <source>
        <dbReference type="SAM" id="SignalP"/>
    </source>
</evidence>
<evidence type="ECO:0000313" key="5">
    <source>
        <dbReference type="EMBL" id="TDO38762.1"/>
    </source>
</evidence>
<reference evidence="5 6" key="1">
    <citation type="submission" date="2019-03" db="EMBL/GenBank/DDBJ databases">
        <title>Sequencing the genomes of 1000 actinobacteria strains.</title>
        <authorList>
            <person name="Klenk H.-P."/>
        </authorList>
    </citation>
    <scope>NUCLEOTIDE SEQUENCE [LARGE SCALE GENOMIC DNA]</scope>
    <source>
        <strain evidence="5 6">DSM 43805</strain>
    </source>
</reference>
<dbReference type="PANTHER" id="PTHR30483:SF38">
    <property type="entry name" value="BLR7848 PROTEIN"/>
    <property type="match status" value="1"/>
</dbReference>
<keyword evidence="6" id="KW-1185">Reference proteome</keyword>
<comment type="caution">
    <text evidence="5">The sequence shown here is derived from an EMBL/GenBank/DDBJ whole genome shotgun (WGS) entry which is preliminary data.</text>
</comment>
<dbReference type="PROSITE" id="PS51257">
    <property type="entry name" value="PROKAR_LIPOPROTEIN"/>
    <property type="match status" value="1"/>
</dbReference>
<sequence>MRHPRITAATAVASMLLAGAAGCTSDDDAPSGAEVVVIAADLNNSSVDTAYARALQLRVDQINASGRLGNRELRLVTKDNRNDPASSLRNITSFADDPAVAAVVTGSCDQCVVQAAKTINDKAVPTIALAASDEVSSPVADRQYVFKLGPNAADSTAALVAELVRARTRSISVLYTADLYGKGANTALNDALRNLNINVKAARAVNPGASDIAQSVGTLTDAEPDALIVLAPPELSLLAAQDARNAGFGKKIYFDAAAAGDLFIAQEAAAATNNATMVFTQILAIDDVIATTPAKSSRKQWFRDYTSRYGSYSGVASFAADAADLIAEAVARVGTDRPRIREIIETSQVDGLSGPIRMTPDNHSGLMPQALTLLVARSGRWRLSS</sequence>
<evidence type="ECO:0000256" key="2">
    <source>
        <dbReference type="ARBA" id="ARBA00022729"/>
    </source>
</evidence>
<organism evidence="5 6">
    <name type="scientific">Paractinoplanes brasiliensis</name>
    <dbReference type="NCBI Taxonomy" id="52695"/>
    <lineage>
        <taxon>Bacteria</taxon>
        <taxon>Bacillati</taxon>
        <taxon>Actinomycetota</taxon>
        <taxon>Actinomycetes</taxon>
        <taxon>Micromonosporales</taxon>
        <taxon>Micromonosporaceae</taxon>
        <taxon>Paractinoplanes</taxon>
    </lineage>
</organism>
<dbReference type="Pfam" id="PF13458">
    <property type="entry name" value="Peripla_BP_6"/>
    <property type="match status" value="1"/>
</dbReference>
<name>A0A4R6JSM9_9ACTN</name>
<gene>
    <name evidence="5" type="ORF">C8E87_2424</name>
</gene>
<dbReference type="AlphaFoldDB" id="A0A4R6JSM9"/>
<evidence type="ECO:0000256" key="1">
    <source>
        <dbReference type="ARBA" id="ARBA00010062"/>
    </source>
</evidence>
<dbReference type="InterPro" id="IPR028082">
    <property type="entry name" value="Peripla_BP_I"/>
</dbReference>
<dbReference type="Gene3D" id="3.40.50.2300">
    <property type="match status" value="2"/>
</dbReference>
<feature type="chain" id="PRO_5020880401" evidence="3">
    <location>
        <begin position="21"/>
        <end position="385"/>
    </location>
</feature>
<dbReference type="InterPro" id="IPR028081">
    <property type="entry name" value="Leu-bd"/>
</dbReference>
<dbReference type="InterPro" id="IPR051010">
    <property type="entry name" value="BCAA_transport"/>
</dbReference>
<feature type="domain" description="Leucine-binding protein" evidence="4">
    <location>
        <begin position="45"/>
        <end position="368"/>
    </location>
</feature>
<dbReference type="Proteomes" id="UP000294901">
    <property type="component" value="Unassembled WGS sequence"/>
</dbReference>
<protein>
    <submittedName>
        <fullName evidence="5">Amino acid/amide ABC transporter substrate-binding protein (HAAT family)</fullName>
    </submittedName>
</protein>
<dbReference type="EMBL" id="SNWR01000001">
    <property type="protein sequence ID" value="TDO38762.1"/>
    <property type="molecule type" value="Genomic_DNA"/>
</dbReference>
<comment type="similarity">
    <text evidence="1">Belongs to the leucine-binding protein family.</text>
</comment>